<evidence type="ECO:0000313" key="2">
    <source>
        <dbReference type="EMBL" id="KAF0255891.1"/>
    </source>
</evidence>
<comment type="caution">
    <text evidence="2">The sequence shown here is derived from an EMBL/GenBank/DDBJ whole genome shotgun (WGS) entry which is preliminary data.</text>
</comment>
<feature type="region of interest" description="Disordered" evidence="1">
    <location>
        <begin position="46"/>
        <end position="66"/>
    </location>
</feature>
<reference evidence="2 3" key="1">
    <citation type="submission" date="2019-12" db="EMBL/GenBank/DDBJ databases">
        <authorList>
            <person name="Woiski C."/>
        </authorList>
    </citation>
    <scope>NUCLEOTIDE SEQUENCE [LARGE SCALE GENOMIC DNA]</scope>
    <source>
        <strain evidence="2 3">BOE100</strain>
    </source>
</reference>
<feature type="compositionally biased region" description="Polar residues" evidence="1">
    <location>
        <begin position="50"/>
        <end position="66"/>
    </location>
</feature>
<dbReference type="EMBL" id="WOWR01000004">
    <property type="protein sequence ID" value="KAF0255891.1"/>
    <property type="molecule type" value="Genomic_DNA"/>
</dbReference>
<dbReference type="Proteomes" id="UP000442695">
    <property type="component" value="Unassembled WGS sequence"/>
</dbReference>
<accession>A0A7V8EJF0</accession>
<evidence type="ECO:0000256" key="1">
    <source>
        <dbReference type="SAM" id="MobiDB-lite"/>
    </source>
</evidence>
<organism evidence="2 3">
    <name type="scientific">Pseudomonas putida</name>
    <name type="common">Arthrobacter siderocapsulatus</name>
    <dbReference type="NCBI Taxonomy" id="303"/>
    <lineage>
        <taxon>Bacteria</taxon>
        <taxon>Pseudomonadati</taxon>
        <taxon>Pseudomonadota</taxon>
        <taxon>Gammaproteobacteria</taxon>
        <taxon>Pseudomonadales</taxon>
        <taxon>Pseudomonadaceae</taxon>
        <taxon>Pseudomonas</taxon>
    </lineage>
</organism>
<name>A0A7V8EJF0_PSEPU</name>
<protein>
    <submittedName>
        <fullName evidence="2">Uncharacterized protein</fullName>
    </submittedName>
</protein>
<gene>
    <name evidence="2" type="ORF">GN299_05290</name>
</gene>
<sequence length="66" mass="7461">MNEQQIERIRQIVQEISTDEKVSFDEAFAIASNHLAYWVSEMPKGRQFSGCGSDQAGRSQPDQSLD</sequence>
<dbReference type="AlphaFoldDB" id="A0A7V8EJF0"/>
<proteinExistence type="predicted"/>
<evidence type="ECO:0000313" key="3">
    <source>
        <dbReference type="Proteomes" id="UP000442695"/>
    </source>
</evidence>
<dbReference type="RefSeq" id="WP_156858475.1">
    <property type="nucleotide sequence ID" value="NZ_WOWR01000004.1"/>
</dbReference>